<dbReference type="Pfam" id="PF00232">
    <property type="entry name" value="Glyco_hydro_1"/>
    <property type="match status" value="2"/>
</dbReference>
<dbReference type="PANTHER" id="PTHR10353:SF209">
    <property type="entry name" value="GALACTOLIPID GALACTOSYLTRANSFERASE SFR2, CHLOROPLASTIC"/>
    <property type="match status" value="1"/>
</dbReference>
<dbReference type="PATRIC" id="fig|1618628.3.peg.8"/>
<evidence type="ECO:0000256" key="4">
    <source>
        <dbReference type="PROSITE-ProRule" id="PRU10055"/>
    </source>
</evidence>
<accession>A0A0G1Q0D2</accession>
<keyword evidence="2" id="KW-0378">Hydrolase</keyword>
<dbReference type="EMBL" id="LCMM01000001">
    <property type="protein sequence ID" value="KKU38454.1"/>
    <property type="molecule type" value="Genomic_DNA"/>
</dbReference>
<proteinExistence type="inferred from homology"/>
<organism evidence="6 7">
    <name type="scientific">Candidatus Azambacteria bacterium GW2011_GWF2_46_32</name>
    <dbReference type="NCBI Taxonomy" id="1618628"/>
    <lineage>
        <taxon>Bacteria</taxon>
        <taxon>Candidatus Azamiibacteriota</taxon>
    </lineage>
</organism>
<dbReference type="Proteomes" id="UP000034856">
    <property type="component" value="Unassembled WGS sequence"/>
</dbReference>
<evidence type="ECO:0000256" key="2">
    <source>
        <dbReference type="ARBA" id="ARBA00022801"/>
    </source>
</evidence>
<dbReference type="InterPro" id="IPR017853">
    <property type="entry name" value="GH"/>
</dbReference>
<dbReference type="Gene3D" id="3.20.20.80">
    <property type="entry name" value="Glycosidases"/>
    <property type="match status" value="1"/>
</dbReference>
<comment type="similarity">
    <text evidence="1 5">Belongs to the glycosyl hydrolase 1 family.</text>
</comment>
<sequence>MKKNVAFPKGFFWGSATSAHQVEGNNVNDWSEPERQNAVRLAKEAKKYWRKWQQDKFPEMFNPENYISGKACDHYNRFEEDFDVAKSLGHNAHRFSVEWSRIEPEEGQFNEKEIEHYKKVVKTLRERGIEPFVTLWHWTQPLWIRDIGGWENKKTIDYFVRYVEKLAASFGDGVKFWIVVNEPNIYAALGYIRGNQPPGVKNIFKAIKVFNNLTDAHKKAHQIIHKRDETAKVGSANSVIYFQPKNNFFVNRVIVSVADYFWNRRFFKNVSGFSDFLGVNYYTRRLVGFSFGAEEQKPVSDLGWEIVPEGIYHVLKNLKSQNLPIYVTENGIADAKDDKREEFITQHLRMVHKAIEDGVDVRGYFYWSLLDNFEFPEVRGFWPRFGLVEVDYKTMARTIRPSAKVYAAICKNNGIEN</sequence>
<dbReference type="GO" id="GO:0008422">
    <property type="term" value="F:beta-glucosidase activity"/>
    <property type="evidence" value="ECO:0007669"/>
    <property type="project" value="TreeGrafter"/>
</dbReference>
<reference evidence="6 7" key="1">
    <citation type="journal article" date="2015" name="Nature">
        <title>rRNA introns, odd ribosomes, and small enigmatic genomes across a large radiation of phyla.</title>
        <authorList>
            <person name="Brown C.T."/>
            <person name="Hug L.A."/>
            <person name="Thomas B.C."/>
            <person name="Sharon I."/>
            <person name="Castelle C.J."/>
            <person name="Singh A."/>
            <person name="Wilkins M.J."/>
            <person name="Williams K.H."/>
            <person name="Banfield J.F."/>
        </authorList>
    </citation>
    <scope>NUCLEOTIDE SEQUENCE [LARGE SCALE GENOMIC DNA]</scope>
</reference>
<evidence type="ECO:0000313" key="7">
    <source>
        <dbReference type="Proteomes" id="UP000034856"/>
    </source>
</evidence>
<evidence type="ECO:0000256" key="1">
    <source>
        <dbReference type="ARBA" id="ARBA00010838"/>
    </source>
</evidence>
<dbReference type="PRINTS" id="PR00131">
    <property type="entry name" value="GLHYDRLASE1"/>
</dbReference>
<dbReference type="SUPFAM" id="SSF51445">
    <property type="entry name" value="(Trans)glycosidases"/>
    <property type="match status" value="1"/>
</dbReference>
<dbReference type="PANTHER" id="PTHR10353">
    <property type="entry name" value="GLYCOSYL HYDROLASE"/>
    <property type="match status" value="1"/>
</dbReference>
<gene>
    <name evidence="6" type="ORF">UX51_C0001G0006</name>
</gene>
<protein>
    <submittedName>
        <fullName evidence="6">Beta-glucosidase</fullName>
    </submittedName>
</protein>
<evidence type="ECO:0000313" key="6">
    <source>
        <dbReference type="EMBL" id="KKU38454.1"/>
    </source>
</evidence>
<comment type="caution">
    <text evidence="6">The sequence shown here is derived from an EMBL/GenBank/DDBJ whole genome shotgun (WGS) entry which is preliminary data.</text>
</comment>
<dbReference type="PROSITE" id="PS00572">
    <property type="entry name" value="GLYCOSYL_HYDROL_F1_1"/>
    <property type="match status" value="1"/>
</dbReference>
<keyword evidence="3" id="KW-0326">Glycosidase</keyword>
<name>A0A0G1Q0D2_9BACT</name>
<evidence type="ECO:0000256" key="3">
    <source>
        <dbReference type="ARBA" id="ARBA00023295"/>
    </source>
</evidence>
<dbReference type="InterPro" id="IPR001360">
    <property type="entry name" value="Glyco_hydro_1"/>
</dbReference>
<dbReference type="GO" id="GO:0005975">
    <property type="term" value="P:carbohydrate metabolic process"/>
    <property type="evidence" value="ECO:0007669"/>
    <property type="project" value="InterPro"/>
</dbReference>
<dbReference type="InterPro" id="IPR018120">
    <property type="entry name" value="Glyco_hydro_1_AS"/>
</dbReference>
<dbReference type="AlphaFoldDB" id="A0A0G1Q0D2"/>
<evidence type="ECO:0000256" key="5">
    <source>
        <dbReference type="RuleBase" id="RU003690"/>
    </source>
</evidence>
<feature type="active site" description="Nucleophile" evidence="4">
    <location>
        <position position="329"/>
    </location>
</feature>